<dbReference type="EMBL" id="CP036433">
    <property type="protein sequence ID" value="QDU98946.1"/>
    <property type="molecule type" value="Genomic_DNA"/>
</dbReference>
<sequence length="392" mass="43005">MGKSIEKAKTLKSTQLQAEEGAFDENDRREEFLATLGHEMRNPLSALSHALEVWPNWDPQQMEQLRAIMQRQVRQLLRLSDDLVDAARISQGKLQLRNEQVGLRQLIEDACEEVKPLIERRGHTLTVHIPDEPIVVSGDQSRLLQVFANLIQNAAKFTEPKGTLSISVGTRAGMAFVKFRDNGRGIEEHLLPFIFEPYSQVKDAFYPLNDGIGIGLRLVKSVVELHGGSVSVDSDGQDCGCEFTVQLPLATLTPGEATPDVPAAGAGTTASQRILVVDDCESAAELLARMLRHCGHEVVVAVDGVTAIRCVLEERPQVVLLDIVLDGMSGLTVAERLREHKELKGLVLIALSGNSDPDSRRRALEAGFDKYLVKPTSIAELVETLAELTTAK</sequence>
<accession>A0A518E4C2</accession>
<dbReference type="SMART" id="SM00448">
    <property type="entry name" value="REC"/>
    <property type="match status" value="1"/>
</dbReference>
<feature type="domain" description="Response regulatory" evidence="6">
    <location>
        <begin position="273"/>
        <end position="389"/>
    </location>
</feature>
<dbReference type="Proteomes" id="UP000317648">
    <property type="component" value="Chromosome"/>
</dbReference>
<dbReference type="InterPro" id="IPR036890">
    <property type="entry name" value="HATPase_C_sf"/>
</dbReference>
<dbReference type="PROSITE" id="PS50110">
    <property type="entry name" value="RESPONSE_REGULATORY"/>
    <property type="match status" value="1"/>
</dbReference>
<keyword evidence="8" id="KW-1185">Reference proteome</keyword>
<dbReference type="InterPro" id="IPR001789">
    <property type="entry name" value="Sig_transdc_resp-reg_receiver"/>
</dbReference>
<dbReference type="PANTHER" id="PTHR43547">
    <property type="entry name" value="TWO-COMPONENT HISTIDINE KINASE"/>
    <property type="match status" value="1"/>
</dbReference>
<reference evidence="7 8" key="1">
    <citation type="submission" date="2019-02" db="EMBL/GenBank/DDBJ databases">
        <title>Deep-cultivation of Planctomycetes and their phenomic and genomic characterization uncovers novel biology.</title>
        <authorList>
            <person name="Wiegand S."/>
            <person name="Jogler M."/>
            <person name="Boedeker C."/>
            <person name="Pinto D."/>
            <person name="Vollmers J."/>
            <person name="Rivas-Marin E."/>
            <person name="Kohn T."/>
            <person name="Peeters S.H."/>
            <person name="Heuer A."/>
            <person name="Rast P."/>
            <person name="Oberbeckmann S."/>
            <person name="Bunk B."/>
            <person name="Jeske O."/>
            <person name="Meyerdierks A."/>
            <person name="Storesund J.E."/>
            <person name="Kallscheuer N."/>
            <person name="Luecker S."/>
            <person name="Lage O.M."/>
            <person name="Pohl T."/>
            <person name="Merkel B.J."/>
            <person name="Hornburger P."/>
            <person name="Mueller R.-W."/>
            <person name="Bruemmer F."/>
            <person name="Labrenz M."/>
            <person name="Spormann A.M."/>
            <person name="Op den Camp H."/>
            <person name="Overmann J."/>
            <person name="Amann R."/>
            <person name="Jetten M.S.M."/>
            <person name="Mascher T."/>
            <person name="Medema M.H."/>
            <person name="Devos D.P."/>
            <person name="Kaster A.-K."/>
            <person name="Ovreas L."/>
            <person name="Rohde M."/>
            <person name="Galperin M.Y."/>
            <person name="Jogler C."/>
        </authorList>
    </citation>
    <scope>NUCLEOTIDE SEQUENCE [LARGE SCALE GENOMIC DNA]</scope>
    <source>
        <strain evidence="7 8">Pla85_3_4</strain>
    </source>
</reference>
<feature type="domain" description="Histidine kinase" evidence="5">
    <location>
        <begin position="35"/>
        <end position="251"/>
    </location>
</feature>
<dbReference type="SUPFAM" id="SSF47384">
    <property type="entry name" value="Homodimeric domain of signal transducing histidine kinase"/>
    <property type="match status" value="1"/>
</dbReference>
<evidence type="ECO:0000256" key="2">
    <source>
        <dbReference type="ARBA" id="ARBA00012438"/>
    </source>
</evidence>
<dbReference type="KEGG" id="lcre:Pla8534_68570"/>
<dbReference type="SUPFAM" id="SSF52172">
    <property type="entry name" value="CheY-like"/>
    <property type="match status" value="1"/>
</dbReference>
<dbReference type="InterPro" id="IPR005467">
    <property type="entry name" value="His_kinase_dom"/>
</dbReference>
<dbReference type="SMART" id="SM00388">
    <property type="entry name" value="HisKA"/>
    <property type="match status" value="1"/>
</dbReference>
<evidence type="ECO:0000313" key="7">
    <source>
        <dbReference type="EMBL" id="QDU98946.1"/>
    </source>
</evidence>
<dbReference type="SUPFAM" id="SSF55874">
    <property type="entry name" value="ATPase domain of HSP90 chaperone/DNA topoisomerase II/histidine kinase"/>
    <property type="match status" value="1"/>
</dbReference>
<dbReference type="Gene3D" id="3.40.50.2300">
    <property type="match status" value="1"/>
</dbReference>
<keyword evidence="7" id="KW-0808">Transferase</keyword>
<dbReference type="InterPro" id="IPR003661">
    <property type="entry name" value="HisK_dim/P_dom"/>
</dbReference>
<evidence type="ECO:0000256" key="4">
    <source>
        <dbReference type="PROSITE-ProRule" id="PRU00169"/>
    </source>
</evidence>
<proteinExistence type="predicted"/>
<organism evidence="7 8">
    <name type="scientific">Lignipirellula cremea</name>
    <dbReference type="NCBI Taxonomy" id="2528010"/>
    <lineage>
        <taxon>Bacteria</taxon>
        <taxon>Pseudomonadati</taxon>
        <taxon>Planctomycetota</taxon>
        <taxon>Planctomycetia</taxon>
        <taxon>Pirellulales</taxon>
        <taxon>Pirellulaceae</taxon>
        <taxon>Lignipirellula</taxon>
    </lineage>
</organism>
<dbReference type="InterPro" id="IPR003594">
    <property type="entry name" value="HATPase_dom"/>
</dbReference>
<comment type="catalytic activity">
    <reaction evidence="1">
        <text>ATP + protein L-histidine = ADP + protein N-phospho-L-histidine.</text>
        <dbReference type="EC" id="2.7.13.3"/>
    </reaction>
</comment>
<dbReference type="CDD" id="cd00082">
    <property type="entry name" value="HisKA"/>
    <property type="match status" value="1"/>
</dbReference>
<feature type="modified residue" description="4-aspartylphosphate" evidence="4">
    <location>
        <position position="322"/>
    </location>
</feature>
<dbReference type="PANTHER" id="PTHR43547:SF2">
    <property type="entry name" value="HYBRID SIGNAL TRANSDUCTION HISTIDINE KINASE C"/>
    <property type="match status" value="1"/>
</dbReference>
<dbReference type="InterPro" id="IPR004358">
    <property type="entry name" value="Sig_transdc_His_kin-like_C"/>
</dbReference>
<dbReference type="InterPro" id="IPR036097">
    <property type="entry name" value="HisK_dim/P_sf"/>
</dbReference>
<dbReference type="Gene3D" id="3.30.565.10">
    <property type="entry name" value="Histidine kinase-like ATPase, C-terminal domain"/>
    <property type="match status" value="1"/>
</dbReference>
<keyword evidence="3 4" id="KW-0597">Phosphoprotein</keyword>
<protein>
    <recommendedName>
        <fullName evidence="2">histidine kinase</fullName>
        <ecNumber evidence="2">2.7.13.3</ecNumber>
    </recommendedName>
</protein>
<evidence type="ECO:0000313" key="8">
    <source>
        <dbReference type="Proteomes" id="UP000317648"/>
    </source>
</evidence>
<dbReference type="Gene3D" id="1.10.287.130">
    <property type="match status" value="1"/>
</dbReference>
<dbReference type="Pfam" id="PF00072">
    <property type="entry name" value="Response_reg"/>
    <property type="match status" value="1"/>
</dbReference>
<dbReference type="GO" id="GO:0000155">
    <property type="term" value="F:phosphorelay sensor kinase activity"/>
    <property type="evidence" value="ECO:0007669"/>
    <property type="project" value="InterPro"/>
</dbReference>
<dbReference type="CDD" id="cd00075">
    <property type="entry name" value="HATPase"/>
    <property type="match status" value="1"/>
</dbReference>
<dbReference type="AlphaFoldDB" id="A0A518E4C2"/>
<dbReference type="SMART" id="SM00387">
    <property type="entry name" value="HATPase_c"/>
    <property type="match status" value="1"/>
</dbReference>
<dbReference type="PRINTS" id="PR00344">
    <property type="entry name" value="BCTRLSENSOR"/>
</dbReference>
<evidence type="ECO:0000259" key="5">
    <source>
        <dbReference type="PROSITE" id="PS50109"/>
    </source>
</evidence>
<dbReference type="PROSITE" id="PS50109">
    <property type="entry name" value="HIS_KIN"/>
    <property type="match status" value="1"/>
</dbReference>
<evidence type="ECO:0000256" key="3">
    <source>
        <dbReference type="ARBA" id="ARBA00022553"/>
    </source>
</evidence>
<dbReference type="OrthoDB" id="9809348at2"/>
<dbReference type="Pfam" id="PF00512">
    <property type="entry name" value="HisKA"/>
    <property type="match status" value="1"/>
</dbReference>
<gene>
    <name evidence="7" type="primary">rpfC_2</name>
    <name evidence="7" type="ORF">Pla8534_68570</name>
</gene>
<evidence type="ECO:0000259" key="6">
    <source>
        <dbReference type="PROSITE" id="PS50110"/>
    </source>
</evidence>
<evidence type="ECO:0000256" key="1">
    <source>
        <dbReference type="ARBA" id="ARBA00000085"/>
    </source>
</evidence>
<dbReference type="InterPro" id="IPR011006">
    <property type="entry name" value="CheY-like_superfamily"/>
</dbReference>
<dbReference type="EC" id="2.7.13.3" evidence="2"/>
<name>A0A518E4C2_9BACT</name>
<dbReference type="Pfam" id="PF02518">
    <property type="entry name" value="HATPase_c"/>
    <property type="match status" value="1"/>
</dbReference>